<reference evidence="1" key="1">
    <citation type="submission" date="2018-11" db="EMBL/GenBank/DDBJ databases">
        <authorList>
            <consortium name="Pathogen Informatics"/>
        </authorList>
    </citation>
    <scope>NUCLEOTIDE SEQUENCE</scope>
</reference>
<name>A0A3S5ALY2_9PLAT</name>
<dbReference type="InterPro" id="IPR015943">
    <property type="entry name" value="WD40/YVTN_repeat-like_dom_sf"/>
</dbReference>
<evidence type="ECO:0000313" key="1">
    <source>
        <dbReference type="EMBL" id="VEL27075.1"/>
    </source>
</evidence>
<comment type="caution">
    <text evidence="1">The sequence shown here is derived from an EMBL/GenBank/DDBJ whole genome shotgun (WGS) entry which is preliminary data.</text>
</comment>
<protein>
    <submittedName>
        <fullName evidence="1">Uncharacterized protein</fullName>
    </submittedName>
</protein>
<dbReference type="OrthoDB" id="6262491at2759"/>
<proteinExistence type="predicted"/>
<dbReference type="Proteomes" id="UP000784294">
    <property type="component" value="Unassembled WGS sequence"/>
</dbReference>
<dbReference type="Gene3D" id="2.130.10.10">
    <property type="entry name" value="YVTN repeat-like/Quinoprotein amine dehydrogenase"/>
    <property type="match status" value="1"/>
</dbReference>
<gene>
    <name evidence="1" type="ORF">PXEA_LOCUS20515</name>
</gene>
<evidence type="ECO:0000313" key="2">
    <source>
        <dbReference type="Proteomes" id="UP000784294"/>
    </source>
</evidence>
<dbReference type="SUPFAM" id="SSF50978">
    <property type="entry name" value="WD40 repeat-like"/>
    <property type="match status" value="1"/>
</dbReference>
<dbReference type="AlphaFoldDB" id="A0A3S5ALY2"/>
<dbReference type="EMBL" id="CAAALY010084696">
    <property type="protein sequence ID" value="VEL27075.1"/>
    <property type="molecule type" value="Genomic_DNA"/>
</dbReference>
<dbReference type="InterPro" id="IPR036322">
    <property type="entry name" value="WD40_repeat_dom_sf"/>
</dbReference>
<organism evidence="1 2">
    <name type="scientific">Protopolystoma xenopodis</name>
    <dbReference type="NCBI Taxonomy" id="117903"/>
    <lineage>
        <taxon>Eukaryota</taxon>
        <taxon>Metazoa</taxon>
        <taxon>Spiralia</taxon>
        <taxon>Lophotrochozoa</taxon>
        <taxon>Platyhelminthes</taxon>
        <taxon>Monogenea</taxon>
        <taxon>Polyopisthocotylea</taxon>
        <taxon>Polystomatidea</taxon>
        <taxon>Polystomatidae</taxon>
        <taxon>Protopolystoma</taxon>
    </lineage>
</organism>
<accession>A0A3S5ALY2</accession>
<keyword evidence="2" id="KW-1185">Reference proteome</keyword>
<sequence>MQLWDLEKRVCTKTLLTTSACQDVVACPLLGLVISGHYDRRLRIWHHKEDLNHDEICFPGRVTGLDISVGKPLFSSFLLLLFTA</sequence>